<dbReference type="Gene3D" id="1.10.287.770">
    <property type="entry name" value="YojJ-like"/>
    <property type="match status" value="1"/>
</dbReference>
<evidence type="ECO:0000256" key="2">
    <source>
        <dbReference type="ARBA" id="ARBA00007193"/>
    </source>
</evidence>
<keyword evidence="5 12" id="KW-0812">Transmembrane</keyword>
<keyword evidence="4 12" id="KW-0894">Sodium channel</keyword>
<protein>
    <submittedName>
        <fullName evidence="14">Gonad-specific amiloride-sensitive sodium channel 1</fullName>
    </submittedName>
</protein>
<comment type="similarity">
    <text evidence="2 12">Belongs to the amiloride-sensitive sodium channel (TC 1.A.6) family.</text>
</comment>
<keyword evidence="6 13" id="KW-1133">Transmembrane helix</keyword>
<sequence length="545" mass="63470">MFPAKVQSYNKLSPYTVFPFYIKEFPNPKKSKSSNSLTTLRNRIGNLFREYCSHSSIHGINYIGSAQRSRWERLWWVAMLILSIYGCTRLIQNIYYRWDHKPVIVSFDEKPTSVLQIPFPAVTICPETKFRPECLNFSALSEKFFEGNETGKDTVNEEEIQTLLSLIQICDRHYSHEPYQSLLAKYNLHDWFKETLTDEGICYTLNLLPQKEIFRQENLHNDYHYSTSLYNTSSWSSDDGYDPRAGLLTYPRRILGSGFESGIYLQLQIPTSYEDYHCREAQGFKVLLHSPAEYPVTSKKFLRLTFSHEVTIVIKPEIMLTSKSLHSYTPSRRRCFFSHERKLQFFAIYNQANCELECLTNYTRKLCSCVRFSMPHHGRTKICESYQLECCIQAENEIQLLIANEGIGKESLSEDQCRCLPACNSIEFDTEITQTKYDFLKSYELRYKSRIPADVLKNITSINFAKLAIYFKQAQYMAMKRNELFGWTDFIANCGGVLGLCMGVSLLSLVELLYYCLVRPVLMLRQGRESPPVVAERIMTVRSLY</sequence>
<dbReference type="AlphaFoldDB" id="B0WDC5"/>
<keyword evidence="3 12" id="KW-0813">Transport</keyword>
<gene>
    <name evidence="15" type="primary">6036704</name>
    <name evidence="14" type="ORF">CpipJ_CPIJ005128</name>
</gene>
<dbReference type="PRINTS" id="PR01078">
    <property type="entry name" value="AMINACHANNEL"/>
</dbReference>
<dbReference type="HOGENOM" id="CLU_024950_1_1_1"/>
<dbReference type="Pfam" id="PF00858">
    <property type="entry name" value="ASC"/>
    <property type="match status" value="1"/>
</dbReference>
<evidence type="ECO:0000256" key="10">
    <source>
        <dbReference type="ARBA" id="ARBA00023201"/>
    </source>
</evidence>
<evidence type="ECO:0000256" key="5">
    <source>
        <dbReference type="ARBA" id="ARBA00022692"/>
    </source>
</evidence>
<evidence type="ECO:0000256" key="8">
    <source>
        <dbReference type="ARBA" id="ARBA00023065"/>
    </source>
</evidence>
<keyword evidence="8 12" id="KW-0406">Ion transport</keyword>
<evidence type="ECO:0000256" key="12">
    <source>
        <dbReference type="RuleBase" id="RU000679"/>
    </source>
</evidence>
<dbReference type="Proteomes" id="UP000002320">
    <property type="component" value="Unassembled WGS sequence"/>
</dbReference>
<reference evidence="15" key="2">
    <citation type="submission" date="2021-02" db="UniProtKB">
        <authorList>
            <consortium name="EnsemblMetazoa"/>
        </authorList>
    </citation>
    <scope>IDENTIFICATION</scope>
    <source>
        <strain evidence="15">JHB</strain>
    </source>
</reference>
<dbReference type="InterPro" id="IPR001873">
    <property type="entry name" value="ENaC"/>
</dbReference>
<dbReference type="PANTHER" id="PTHR11690">
    <property type="entry name" value="AMILORIDE-SENSITIVE SODIUM CHANNEL-RELATED"/>
    <property type="match status" value="1"/>
</dbReference>
<reference evidence="14" key="1">
    <citation type="submission" date="2007-03" db="EMBL/GenBank/DDBJ databases">
        <title>Annotation of Culex pipiens quinquefasciatus.</title>
        <authorList>
            <consortium name="The Broad Institute Genome Sequencing Platform"/>
            <person name="Atkinson P.W."/>
            <person name="Hemingway J."/>
            <person name="Christensen B.M."/>
            <person name="Higgs S."/>
            <person name="Kodira C."/>
            <person name="Hannick L."/>
            <person name="Megy K."/>
            <person name="O'Leary S."/>
            <person name="Pearson M."/>
            <person name="Haas B.J."/>
            <person name="Mauceli E."/>
            <person name="Wortman J.R."/>
            <person name="Lee N.H."/>
            <person name="Guigo R."/>
            <person name="Stanke M."/>
            <person name="Alvarado L."/>
            <person name="Amedeo P."/>
            <person name="Antoine C.H."/>
            <person name="Arensburger P."/>
            <person name="Bidwell S.L."/>
            <person name="Crawford M."/>
            <person name="Camaro F."/>
            <person name="Devon K."/>
            <person name="Engels R."/>
            <person name="Hammond M."/>
            <person name="Howarth C."/>
            <person name="Koehrsen M."/>
            <person name="Lawson D."/>
            <person name="Montgomery P."/>
            <person name="Nene V."/>
            <person name="Nusbaum C."/>
            <person name="Puiu D."/>
            <person name="Romero-Severson J."/>
            <person name="Severson D.W."/>
            <person name="Shumway M."/>
            <person name="Sisk P."/>
            <person name="Stolte C."/>
            <person name="Zeng Q."/>
            <person name="Eisenstadt E."/>
            <person name="Fraser-Liggett C."/>
            <person name="Strausberg R."/>
            <person name="Galagan J."/>
            <person name="Birren B."/>
            <person name="Collins F.H."/>
        </authorList>
    </citation>
    <scope>NUCLEOTIDE SEQUENCE [LARGE SCALE GENOMIC DNA]</scope>
    <source>
        <strain evidence="14">JHB</strain>
    </source>
</reference>
<keyword evidence="11 12" id="KW-0407">Ion channel</keyword>
<evidence type="ECO:0000256" key="9">
    <source>
        <dbReference type="ARBA" id="ARBA00023136"/>
    </source>
</evidence>
<name>B0WDC5_CULQU</name>
<evidence type="ECO:0000256" key="1">
    <source>
        <dbReference type="ARBA" id="ARBA00004141"/>
    </source>
</evidence>
<dbReference type="PANTHER" id="PTHR11690:SF288">
    <property type="entry name" value="AMILORIDE-SENSITIVE NA+ CHANNEL-RELATED"/>
    <property type="match status" value="1"/>
</dbReference>
<dbReference type="InParanoid" id="B0WDC5"/>
<keyword evidence="10 12" id="KW-0739">Sodium transport</keyword>
<evidence type="ECO:0000313" key="15">
    <source>
        <dbReference type="EnsemblMetazoa" id="CPIJ005128-PA"/>
    </source>
</evidence>
<keyword evidence="16" id="KW-1185">Reference proteome</keyword>
<dbReference type="eggNOG" id="KOG4294">
    <property type="taxonomic scope" value="Eukaryota"/>
</dbReference>
<evidence type="ECO:0000256" key="13">
    <source>
        <dbReference type="SAM" id="Phobius"/>
    </source>
</evidence>
<evidence type="ECO:0000313" key="14">
    <source>
        <dbReference type="EMBL" id="EDS44438.1"/>
    </source>
</evidence>
<dbReference type="VEuPathDB" id="VectorBase:CPIJ005128"/>
<comment type="subcellular location">
    <subcellularLocation>
        <location evidence="1">Membrane</location>
        <topology evidence="1">Multi-pass membrane protein</topology>
    </subcellularLocation>
</comment>
<keyword evidence="9 13" id="KW-0472">Membrane</keyword>
<proteinExistence type="inferred from homology"/>
<evidence type="ECO:0000256" key="3">
    <source>
        <dbReference type="ARBA" id="ARBA00022448"/>
    </source>
</evidence>
<dbReference type="EnsemblMetazoa" id="CPIJ005128-RA">
    <property type="protein sequence ID" value="CPIJ005128-PA"/>
    <property type="gene ID" value="CPIJ005128"/>
</dbReference>
<evidence type="ECO:0000256" key="6">
    <source>
        <dbReference type="ARBA" id="ARBA00022989"/>
    </source>
</evidence>
<accession>B0WDC5</accession>
<dbReference type="OrthoDB" id="6478271at2759"/>
<dbReference type="VEuPathDB" id="VectorBase:CQUJHB002213"/>
<keyword evidence="7" id="KW-0915">Sodium</keyword>
<evidence type="ECO:0000256" key="4">
    <source>
        <dbReference type="ARBA" id="ARBA00022461"/>
    </source>
</evidence>
<organism>
    <name type="scientific">Culex quinquefasciatus</name>
    <name type="common">Southern house mosquito</name>
    <name type="synonym">Culex pungens</name>
    <dbReference type="NCBI Taxonomy" id="7176"/>
    <lineage>
        <taxon>Eukaryota</taxon>
        <taxon>Metazoa</taxon>
        <taxon>Ecdysozoa</taxon>
        <taxon>Arthropoda</taxon>
        <taxon>Hexapoda</taxon>
        <taxon>Insecta</taxon>
        <taxon>Pterygota</taxon>
        <taxon>Neoptera</taxon>
        <taxon>Endopterygota</taxon>
        <taxon>Diptera</taxon>
        <taxon>Nematocera</taxon>
        <taxon>Culicoidea</taxon>
        <taxon>Culicidae</taxon>
        <taxon>Culicinae</taxon>
        <taxon>Culicini</taxon>
        <taxon>Culex</taxon>
        <taxon>Culex</taxon>
    </lineage>
</organism>
<feature type="transmembrane region" description="Helical" evidence="13">
    <location>
        <begin position="497"/>
        <end position="518"/>
    </location>
</feature>
<evidence type="ECO:0000256" key="11">
    <source>
        <dbReference type="ARBA" id="ARBA00023303"/>
    </source>
</evidence>
<dbReference type="GO" id="GO:0005886">
    <property type="term" value="C:plasma membrane"/>
    <property type="evidence" value="ECO:0007669"/>
    <property type="project" value="TreeGrafter"/>
</dbReference>
<dbReference type="KEGG" id="cqu:CpipJ_CPIJ005128"/>
<dbReference type="OMA" id="SSENWSM"/>
<dbReference type="Gene3D" id="1.10.287.820">
    <property type="entry name" value="Acid-sensing ion channel domain"/>
    <property type="match status" value="1"/>
</dbReference>
<dbReference type="EMBL" id="DS231896">
    <property type="protein sequence ID" value="EDS44438.1"/>
    <property type="molecule type" value="Genomic_DNA"/>
</dbReference>
<dbReference type="GO" id="GO:0015280">
    <property type="term" value="F:ligand-gated sodium channel activity"/>
    <property type="evidence" value="ECO:0007669"/>
    <property type="project" value="TreeGrafter"/>
</dbReference>
<evidence type="ECO:0000256" key="7">
    <source>
        <dbReference type="ARBA" id="ARBA00023053"/>
    </source>
</evidence>
<evidence type="ECO:0000313" key="16">
    <source>
        <dbReference type="Proteomes" id="UP000002320"/>
    </source>
</evidence>